<gene>
    <name evidence="1" type="ORF">J2T04_002418</name>
</gene>
<reference evidence="1 2" key="1">
    <citation type="submission" date="2023-07" db="EMBL/GenBank/DDBJ databases">
        <title>Sorghum-associated microbial communities from plants grown in Nebraska, USA.</title>
        <authorList>
            <person name="Schachtman D."/>
        </authorList>
    </citation>
    <scope>NUCLEOTIDE SEQUENCE [LARGE SCALE GENOMIC DNA]</scope>
    <source>
        <strain evidence="1 2">CC351</strain>
    </source>
</reference>
<evidence type="ECO:0000313" key="2">
    <source>
        <dbReference type="Proteomes" id="UP001235513"/>
    </source>
</evidence>
<evidence type="ECO:0000313" key="1">
    <source>
        <dbReference type="EMBL" id="MDP9960534.1"/>
    </source>
</evidence>
<dbReference type="EMBL" id="JAUSRL010000003">
    <property type="protein sequence ID" value="MDP9960534.1"/>
    <property type="molecule type" value="Genomic_DNA"/>
</dbReference>
<accession>A0ABT9SNU6</accession>
<protein>
    <submittedName>
        <fullName evidence="1">Uncharacterized protein</fullName>
    </submittedName>
</protein>
<name>A0ABT9SNU6_9FLAO</name>
<organism evidence="1 2">
    <name type="scientific">Chryseobacterium lathyri</name>
    <dbReference type="NCBI Taxonomy" id="395933"/>
    <lineage>
        <taxon>Bacteria</taxon>
        <taxon>Pseudomonadati</taxon>
        <taxon>Bacteroidota</taxon>
        <taxon>Flavobacteriia</taxon>
        <taxon>Flavobacteriales</taxon>
        <taxon>Weeksellaceae</taxon>
        <taxon>Chryseobacterium group</taxon>
        <taxon>Chryseobacterium</taxon>
    </lineage>
</organism>
<sequence>MVSIKSSGYFILLVILGFKFERCSALLELRLKMSDKPQYAYSIKLAQRYRCEDLT</sequence>
<proteinExistence type="predicted"/>
<dbReference type="Proteomes" id="UP001235513">
    <property type="component" value="Unassembled WGS sequence"/>
</dbReference>
<keyword evidence="2" id="KW-1185">Reference proteome</keyword>
<comment type="caution">
    <text evidence="1">The sequence shown here is derived from an EMBL/GenBank/DDBJ whole genome shotgun (WGS) entry which is preliminary data.</text>
</comment>